<dbReference type="InterPro" id="IPR035234">
    <property type="entry name" value="IgGFc-bd_N"/>
</dbReference>
<reference evidence="3" key="1">
    <citation type="submission" date="2020-06" db="EMBL/GenBank/DDBJ databases">
        <title>Draft genome of Bugula neritina, a colonial animal packing powerful symbionts and potential medicines.</title>
        <authorList>
            <person name="Rayko M."/>
        </authorList>
    </citation>
    <scope>NUCLEOTIDE SEQUENCE [LARGE SCALE GENOMIC DNA]</scope>
    <source>
        <strain evidence="3">Kwan_BN1</strain>
    </source>
</reference>
<evidence type="ECO:0000256" key="1">
    <source>
        <dbReference type="SAM" id="SignalP"/>
    </source>
</evidence>
<sequence length="285" mass="30786">MRQLPLVLEVLLVSIWLNMNLSKYVDIITSKSYIVVSEGDLSGSVITATEPVAVFSGNIRVGINAKSRDHIVEQLSPWAEASNEWIVVANGMTTEEIVKFTCTAGSTIQFPAYEDYSGDTFTFSASEGTASATVPQNYAAKVTASGGNCQLMLITISQASKNHPFLGDPTMSAIVPVSQYITSASFAIPVKPWRKLATGEVDDYKATLVVVALTTERSSIRLDGSAINSWQTISGSSYSVARVEVTRKDNPEAAVLNSLNGEKFSARLWGVADRESFAYTLGIEY</sequence>
<evidence type="ECO:0000313" key="3">
    <source>
        <dbReference type="EMBL" id="KAF6027157.1"/>
    </source>
</evidence>
<dbReference type="OrthoDB" id="6110659at2759"/>
<dbReference type="Proteomes" id="UP000593567">
    <property type="component" value="Unassembled WGS sequence"/>
</dbReference>
<comment type="caution">
    <text evidence="3">The sequence shown here is derived from an EMBL/GenBank/DDBJ whole genome shotgun (WGS) entry which is preliminary data.</text>
</comment>
<feature type="domain" description="IgGFc-binding protein N-terminal" evidence="2">
    <location>
        <begin position="31"/>
        <end position="270"/>
    </location>
</feature>
<dbReference type="PANTHER" id="PTHR46534">
    <property type="entry name" value="IGGFC_BINDING DOMAIN-CONTAINING PROTEIN"/>
    <property type="match status" value="1"/>
</dbReference>
<accession>A0A7J7JMB3</accession>
<organism evidence="3 4">
    <name type="scientific">Bugula neritina</name>
    <name type="common">Brown bryozoan</name>
    <name type="synonym">Sertularia neritina</name>
    <dbReference type="NCBI Taxonomy" id="10212"/>
    <lineage>
        <taxon>Eukaryota</taxon>
        <taxon>Metazoa</taxon>
        <taxon>Spiralia</taxon>
        <taxon>Lophotrochozoa</taxon>
        <taxon>Bryozoa</taxon>
        <taxon>Gymnolaemata</taxon>
        <taxon>Cheilostomatida</taxon>
        <taxon>Flustrina</taxon>
        <taxon>Buguloidea</taxon>
        <taxon>Bugulidae</taxon>
        <taxon>Bugula</taxon>
    </lineage>
</organism>
<evidence type="ECO:0000313" key="4">
    <source>
        <dbReference type="Proteomes" id="UP000593567"/>
    </source>
</evidence>
<keyword evidence="4" id="KW-1185">Reference proteome</keyword>
<keyword evidence="1" id="KW-0732">Signal</keyword>
<dbReference type="EMBL" id="VXIV02002131">
    <property type="protein sequence ID" value="KAF6027157.1"/>
    <property type="molecule type" value="Genomic_DNA"/>
</dbReference>
<protein>
    <recommendedName>
        <fullName evidence="2">IgGFc-binding protein N-terminal domain-containing protein</fullName>
    </recommendedName>
</protein>
<proteinExistence type="predicted"/>
<dbReference type="Pfam" id="PF17517">
    <property type="entry name" value="IgGFc_binding"/>
    <property type="match status" value="1"/>
</dbReference>
<dbReference type="AlphaFoldDB" id="A0A7J7JMB3"/>
<evidence type="ECO:0000259" key="2">
    <source>
        <dbReference type="Pfam" id="PF17517"/>
    </source>
</evidence>
<feature type="signal peptide" evidence="1">
    <location>
        <begin position="1"/>
        <end position="22"/>
    </location>
</feature>
<dbReference type="PANTHER" id="PTHR46534:SF2">
    <property type="entry name" value="VWFD DOMAIN-CONTAINING PROTEIN"/>
    <property type="match status" value="1"/>
</dbReference>
<feature type="chain" id="PRO_5029530000" description="IgGFc-binding protein N-terminal domain-containing protein" evidence="1">
    <location>
        <begin position="23"/>
        <end position="285"/>
    </location>
</feature>
<gene>
    <name evidence="3" type="ORF">EB796_014523</name>
</gene>
<name>A0A7J7JMB3_BUGNE</name>